<dbReference type="Proteomes" id="UP001207468">
    <property type="component" value="Unassembled WGS sequence"/>
</dbReference>
<proteinExistence type="predicted"/>
<evidence type="ECO:0000313" key="2">
    <source>
        <dbReference type="Proteomes" id="UP001207468"/>
    </source>
</evidence>
<protein>
    <submittedName>
        <fullName evidence="1">Uncharacterized protein</fullName>
    </submittedName>
</protein>
<accession>A0ACC0UL94</accession>
<comment type="caution">
    <text evidence="1">The sequence shown here is derived from an EMBL/GenBank/DDBJ whole genome shotgun (WGS) entry which is preliminary data.</text>
</comment>
<gene>
    <name evidence="1" type="ORF">F5148DRAFT_13489</name>
</gene>
<dbReference type="EMBL" id="JAGFNK010000010">
    <property type="protein sequence ID" value="KAI9512287.1"/>
    <property type="molecule type" value="Genomic_DNA"/>
</dbReference>
<reference evidence="1" key="1">
    <citation type="submission" date="2021-03" db="EMBL/GenBank/DDBJ databases">
        <title>Evolutionary priming and transition to the ectomycorrhizal habit in an iconic lineage of mushroom-forming fungi: is preadaptation a requirement?</title>
        <authorList>
            <consortium name="DOE Joint Genome Institute"/>
            <person name="Looney B.P."/>
            <person name="Miyauchi S."/>
            <person name="Morin E."/>
            <person name="Drula E."/>
            <person name="Courty P.E."/>
            <person name="Chicoki N."/>
            <person name="Fauchery L."/>
            <person name="Kohler A."/>
            <person name="Kuo A."/>
            <person name="LaButti K."/>
            <person name="Pangilinan J."/>
            <person name="Lipzen A."/>
            <person name="Riley R."/>
            <person name="Andreopoulos W."/>
            <person name="He G."/>
            <person name="Johnson J."/>
            <person name="Barry K.W."/>
            <person name="Grigoriev I.V."/>
            <person name="Nagy L."/>
            <person name="Hibbett D."/>
            <person name="Henrissat B."/>
            <person name="Matheny P.B."/>
            <person name="Labbe J."/>
            <person name="Martin A.F."/>
        </authorList>
    </citation>
    <scope>NUCLEOTIDE SEQUENCE</scope>
    <source>
        <strain evidence="1">BPL698</strain>
    </source>
</reference>
<evidence type="ECO:0000313" key="1">
    <source>
        <dbReference type="EMBL" id="KAI9512287.1"/>
    </source>
</evidence>
<sequence length="435" mass="48573">MSALHHDQFASFPSDVSGYWRYCGDAFDYSQSILESRRETPSQVTFEPREAKSPYSFPIAAPRVDLPSSDVTLCSATSSNLDGGDAPVPLRTSGQKRDPNHVPRPLNCFFLFKTDWLAKRRSLLTGIEQDHRQLNRMASSEWRKLPPEAKQRFKDAAYQAKVEHSMKYPGYRFTPKPRGDRRKRKTKRNEPEVLLRNEEAARLVSQGVTGGALHEALAKYDTRCAEEKHYSTVCASSPPSSEGVPSIPSVSSSDVLPSPSFDVNRSRSWVSPPMTSFLDLDTLWDTFVGSAQTVPWTEDVALSQLEHSPAIGESPVVPADPAQDSRLFQFDHLLDDYANLFSSSCSSSVQLFQTDQRVQYPTNGWSGSLGQQLKPPVCESKGTATYSTFRPFKPCSGLAQSTSHASDDSDYQNVPLFDANSFFHKNTPMARFFPF</sequence>
<name>A0ACC0UL94_9AGAM</name>
<keyword evidence="2" id="KW-1185">Reference proteome</keyword>
<organism evidence="1 2">
    <name type="scientific">Russula earlei</name>
    <dbReference type="NCBI Taxonomy" id="71964"/>
    <lineage>
        <taxon>Eukaryota</taxon>
        <taxon>Fungi</taxon>
        <taxon>Dikarya</taxon>
        <taxon>Basidiomycota</taxon>
        <taxon>Agaricomycotina</taxon>
        <taxon>Agaricomycetes</taxon>
        <taxon>Russulales</taxon>
        <taxon>Russulaceae</taxon>
        <taxon>Russula</taxon>
    </lineage>
</organism>